<evidence type="ECO:0000256" key="6">
    <source>
        <dbReference type="PROSITE-ProRule" id="PRU00552"/>
    </source>
</evidence>
<dbReference type="PROSITE" id="PS51192">
    <property type="entry name" value="HELICASE_ATP_BIND_1"/>
    <property type="match status" value="1"/>
</dbReference>
<reference evidence="11 12" key="1">
    <citation type="submission" date="2020-05" db="EMBL/GenBank/DDBJ databases">
        <title>Horizontal transmission and recombination maintain forever young bacterial symbiont genomes.</title>
        <authorList>
            <person name="Russell S.L."/>
            <person name="Pepper-Tunick E."/>
            <person name="Svedberg J."/>
            <person name="Byrne A."/>
            <person name="Ruelas Castillo J."/>
            <person name="Vollmers C."/>
            <person name="Beinart R.A."/>
            <person name="Corbett-Detig R."/>
        </authorList>
    </citation>
    <scope>NUCLEOTIDE SEQUENCE [LARGE SCALE GENOMIC DNA]</scope>
    <source>
        <strain evidence="11">Monterey_2004</strain>
    </source>
</reference>
<comment type="similarity">
    <text evidence="5 7">Belongs to the DEAD box helicase family.</text>
</comment>
<feature type="domain" description="Helicase C-terminal" evidence="9">
    <location>
        <begin position="216"/>
        <end position="390"/>
    </location>
</feature>
<dbReference type="Pfam" id="PF00271">
    <property type="entry name" value="Helicase_C"/>
    <property type="match status" value="1"/>
</dbReference>
<evidence type="ECO:0000256" key="2">
    <source>
        <dbReference type="ARBA" id="ARBA00022801"/>
    </source>
</evidence>
<gene>
    <name evidence="11" type="primary">dbpA</name>
    <name evidence="11" type="ORF">H0A74_04365</name>
</gene>
<dbReference type="PROSITE" id="PS51195">
    <property type="entry name" value="Q_MOTIF"/>
    <property type="match status" value="1"/>
</dbReference>
<comment type="caution">
    <text evidence="11">The sequence shown here is derived from an EMBL/GenBank/DDBJ whole genome shotgun (WGS) entry which is preliminary data.</text>
</comment>
<dbReference type="GO" id="GO:0016787">
    <property type="term" value="F:hydrolase activity"/>
    <property type="evidence" value="ECO:0007669"/>
    <property type="project" value="UniProtKB-KW"/>
</dbReference>
<feature type="short sequence motif" description="Q motif" evidence="6">
    <location>
        <begin position="4"/>
        <end position="32"/>
    </location>
</feature>
<dbReference type="PANTHER" id="PTHR47959:SF1">
    <property type="entry name" value="ATP-DEPENDENT RNA HELICASE DBPA"/>
    <property type="match status" value="1"/>
</dbReference>
<dbReference type="Proteomes" id="UP000525329">
    <property type="component" value="Unassembled WGS sequence"/>
</dbReference>
<dbReference type="Pfam" id="PF00270">
    <property type="entry name" value="DEAD"/>
    <property type="match status" value="1"/>
</dbReference>
<keyword evidence="1 7" id="KW-0547">Nucleotide-binding</keyword>
<sequence length="460" mass="51559">MNTTDFSSLRLHPNLLKNLTILGYDLMTPIQNLTLPVILSGKDVIAQSKTGSGKTVAFGLGLLQKLDVKLFKVQSIVLCPTRELANQVAVEIQKLARFINNIKIVVLCGGMSFGLQISSLRHGVHVVVGTPGRIEEHLRKGALKLSYVNTLVLDEADRMLDMGFQESVDNIIETMPTNRQTLLFSATYLDTIINITQRVMRSPIMIKAPLIHERSTIKQYFYETNTDNERMMALRLLLAKYKPESSLVFCNTKRDTQKVANELVYYGFYALAIHGDLDQRERDQALIRFSNKSVSILVATDVAARGLDIDSLDMVINFNIAHDNQVHTHRIGRTGRAGHFGIACTLYSNRETYKLDTLGPGDDISLDSLPSKHYLNNPIKKPPMVTLKIDGGKKQKLRPSDIVGGLTGKKKEIAFNQIGKINVFSQWSYVAVNSNLVKTALRKIRYDKLKGRSFKVRILS</sequence>
<dbReference type="SMART" id="SM00487">
    <property type="entry name" value="DEXDc"/>
    <property type="match status" value="1"/>
</dbReference>
<dbReference type="Gene3D" id="3.30.70.330">
    <property type="match status" value="1"/>
</dbReference>
<dbReference type="GO" id="GO:0005524">
    <property type="term" value="F:ATP binding"/>
    <property type="evidence" value="ECO:0007669"/>
    <property type="project" value="UniProtKB-KW"/>
</dbReference>
<dbReference type="NCBIfam" id="NF008744">
    <property type="entry name" value="PRK11776.1"/>
    <property type="match status" value="1"/>
</dbReference>
<dbReference type="EMBL" id="JACCHU010000002">
    <property type="protein sequence ID" value="NYT52780.1"/>
    <property type="molecule type" value="Genomic_DNA"/>
</dbReference>
<evidence type="ECO:0000256" key="1">
    <source>
        <dbReference type="ARBA" id="ARBA00022741"/>
    </source>
</evidence>
<keyword evidence="2 7" id="KW-0378">Hydrolase</keyword>
<dbReference type="PROSITE" id="PS00039">
    <property type="entry name" value="DEAD_ATP_HELICASE"/>
    <property type="match status" value="1"/>
</dbReference>
<dbReference type="InterPro" id="IPR000629">
    <property type="entry name" value="RNA-helicase_DEAD-box_CS"/>
</dbReference>
<dbReference type="Gene3D" id="3.40.50.300">
    <property type="entry name" value="P-loop containing nucleotide triphosphate hydrolases"/>
    <property type="match status" value="2"/>
</dbReference>
<evidence type="ECO:0000259" key="9">
    <source>
        <dbReference type="PROSITE" id="PS51194"/>
    </source>
</evidence>
<dbReference type="InterPro" id="IPR044742">
    <property type="entry name" value="DEAD/DEAH_RhlB"/>
</dbReference>
<dbReference type="InterPro" id="IPR014014">
    <property type="entry name" value="RNA_helicase_DEAD_Q_motif"/>
</dbReference>
<proteinExistence type="inferred from homology"/>
<dbReference type="SMART" id="SM00490">
    <property type="entry name" value="HELICc"/>
    <property type="match status" value="1"/>
</dbReference>
<evidence type="ECO:0000256" key="5">
    <source>
        <dbReference type="ARBA" id="ARBA00038437"/>
    </source>
</evidence>
<keyword evidence="4 7" id="KW-0067">ATP-binding</keyword>
<evidence type="ECO:0000256" key="7">
    <source>
        <dbReference type="RuleBase" id="RU000492"/>
    </source>
</evidence>
<dbReference type="GO" id="GO:0003724">
    <property type="term" value="F:RNA helicase activity"/>
    <property type="evidence" value="ECO:0007669"/>
    <property type="project" value="UniProtKB-EC"/>
</dbReference>
<dbReference type="InterPro" id="IPR027417">
    <property type="entry name" value="P-loop_NTPase"/>
</dbReference>
<dbReference type="CDD" id="cd00268">
    <property type="entry name" value="DEADc"/>
    <property type="match status" value="1"/>
</dbReference>
<dbReference type="GO" id="GO:0003676">
    <property type="term" value="F:nucleic acid binding"/>
    <property type="evidence" value="ECO:0007669"/>
    <property type="project" value="InterPro"/>
</dbReference>
<evidence type="ECO:0000259" key="10">
    <source>
        <dbReference type="PROSITE" id="PS51195"/>
    </source>
</evidence>
<evidence type="ECO:0000313" key="12">
    <source>
        <dbReference type="Proteomes" id="UP000525329"/>
    </source>
</evidence>
<dbReference type="EC" id="3.6.4.13" evidence="11"/>
<dbReference type="PANTHER" id="PTHR47959">
    <property type="entry name" value="ATP-DEPENDENT RNA HELICASE RHLE-RELATED"/>
    <property type="match status" value="1"/>
</dbReference>
<protein>
    <submittedName>
        <fullName evidence="11">ATP-dependent RNA helicase DbpA</fullName>
        <ecNumber evidence="11">3.6.4.13</ecNumber>
    </submittedName>
</protein>
<dbReference type="InterPro" id="IPR012677">
    <property type="entry name" value="Nucleotide-bd_a/b_plait_sf"/>
</dbReference>
<organism evidence="11 12">
    <name type="scientific">Candidatus Vesicomyosocius endoextente</name>
    <dbReference type="NCBI Taxonomy" id="2738853"/>
    <lineage>
        <taxon>Bacteria</taxon>
        <taxon>Pseudomonadati</taxon>
        <taxon>Pseudomonadota</taxon>
        <taxon>Gammaproteobacteria</taxon>
        <taxon>Candidatus Pseudothioglobaceae</taxon>
        <taxon>Candidatus Vesicomyidisocius</taxon>
    </lineage>
</organism>
<feature type="domain" description="Helicase ATP-binding" evidence="8">
    <location>
        <begin position="35"/>
        <end position="206"/>
    </location>
</feature>
<dbReference type="InterPro" id="IPR011545">
    <property type="entry name" value="DEAD/DEAH_box_helicase_dom"/>
</dbReference>
<dbReference type="InterPro" id="IPR005580">
    <property type="entry name" value="DbpA/CsdA_RNA-bd_dom"/>
</dbReference>
<evidence type="ECO:0000256" key="4">
    <source>
        <dbReference type="ARBA" id="ARBA00022840"/>
    </source>
</evidence>
<keyword evidence="3 7" id="KW-0347">Helicase</keyword>
<evidence type="ECO:0000313" key="11">
    <source>
        <dbReference type="EMBL" id="NYT52780.1"/>
    </source>
</evidence>
<dbReference type="AlphaFoldDB" id="A0A853GD90"/>
<dbReference type="Pfam" id="PF03880">
    <property type="entry name" value="DbpA"/>
    <property type="match status" value="1"/>
</dbReference>
<dbReference type="InterPro" id="IPR050079">
    <property type="entry name" value="DEAD_box_RNA_helicase"/>
</dbReference>
<dbReference type="InterPro" id="IPR014001">
    <property type="entry name" value="Helicase_ATP-bd"/>
</dbReference>
<accession>A0A853GD90</accession>
<evidence type="ECO:0000259" key="8">
    <source>
        <dbReference type="PROSITE" id="PS51192"/>
    </source>
</evidence>
<feature type="domain" description="DEAD-box RNA helicase Q" evidence="10">
    <location>
        <begin position="4"/>
        <end position="32"/>
    </location>
</feature>
<dbReference type="InterPro" id="IPR001650">
    <property type="entry name" value="Helicase_C-like"/>
</dbReference>
<dbReference type="GO" id="GO:0005829">
    <property type="term" value="C:cytosol"/>
    <property type="evidence" value="ECO:0007669"/>
    <property type="project" value="TreeGrafter"/>
</dbReference>
<evidence type="ECO:0000256" key="3">
    <source>
        <dbReference type="ARBA" id="ARBA00022806"/>
    </source>
</evidence>
<dbReference type="CDD" id="cd18787">
    <property type="entry name" value="SF2_C_DEAD"/>
    <property type="match status" value="1"/>
</dbReference>
<name>A0A853GD90_9GAMM</name>
<dbReference type="PROSITE" id="PS51194">
    <property type="entry name" value="HELICASE_CTER"/>
    <property type="match status" value="1"/>
</dbReference>
<dbReference type="SUPFAM" id="SSF52540">
    <property type="entry name" value="P-loop containing nucleoside triphosphate hydrolases"/>
    <property type="match status" value="1"/>
</dbReference>